<dbReference type="OrthoDB" id="345402at2"/>
<reference evidence="3 5" key="1">
    <citation type="submission" date="2019-05" db="EMBL/GenBank/DDBJ databases">
        <title>Mumia sp. nov., isolated from the intestinal contents of plateau pika (Ochotona curzoniae) in the Qinghai-Tibet plateau of China.</title>
        <authorList>
            <person name="Tian Z."/>
        </authorList>
    </citation>
    <scope>NUCLEOTIDE SEQUENCE [LARGE SCALE GENOMIC DNA]</scope>
    <source>
        <strain evidence="5">527</strain>
        <strain evidence="3">Z527</strain>
    </source>
</reference>
<evidence type="ECO:0000313" key="3">
    <source>
        <dbReference type="EMBL" id="TNC37492.1"/>
    </source>
</evidence>
<feature type="transmembrane region" description="Helical" evidence="1">
    <location>
        <begin position="96"/>
        <end position="120"/>
    </location>
</feature>
<dbReference type="Pfam" id="PF14340">
    <property type="entry name" value="DUF4395"/>
    <property type="match status" value="1"/>
</dbReference>
<feature type="transmembrane region" description="Helical" evidence="1">
    <location>
        <begin position="54"/>
        <end position="75"/>
    </location>
</feature>
<accession>A0A5C4MDF4</accession>
<dbReference type="Proteomes" id="UP000306740">
    <property type="component" value="Unassembled WGS sequence"/>
</dbReference>
<dbReference type="RefSeq" id="WP_139106294.1">
    <property type="nucleotide sequence ID" value="NZ_VDFR01000075.1"/>
</dbReference>
<keyword evidence="1" id="KW-1133">Transmembrane helix</keyword>
<feature type="transmembrane region" description="Helical" evidence="1">
    <location>
        <begin position="25"/>
        <end position="48"/>
    </location>
</feature>
<dbReference type="EMBL" id="VDFR01000075">
    <property type="protein sequence ID" value="TNC44181.1"/>
    <property type="molecule type" value="Genomic_DNA"/>
</dbReference>
<keyword evidence="1" id="KW-0812">Transmembrane</keyword>
<organism evidence="3 5">
    <name type="scientific">Mumia zhuanghuii</name>
    <dbReference type="NCBI Taxonomy" id="2585211"/>
    <lineage>
        <taxon>Bacteria</taxon>
        <taxon>Bacillati</taxon>
        <taxon>Actinomycetota</taxon>
        <taxon>Actinomycetes</taxon>
        <taxon>Propionibacteriales</taxon>
        <taxon>Nocardioidaceae</taxon>
        <taxon>Mumia</taxon>
    </lineage>
</organism>
<evidence type="ECO:0000313" key="4">
    <source>
        <dbReference type="EMBL" id="TNC44181.1"/>
    </source>
</evidence>
<evidence type="ECO:0000259" key="2">
    <source>
        <dbReference type="Pfam" id="PF14340"/>
    </source>
</evidence>
<evidence type="ECO:0000313" key="5">
    <source>
        <dbReference type="Proteomes" id="UP000306740"/>
    </source>
</evidence>
<sequence>MSASLRPAVRPAGAGDRVDPRGQRFAATLTTVVLATALVTIGTTFATVLIGLQLVIFAVGVLAGPARTPYAQLFARLVRPRIGAPEETEDARPPRFAQAVGAVFALAGLGASLAGLTVVAAVAVGFALAAALLNAATGFCLGCEMYLLVRRAAPQRA</sequence>
<feature type="domain" description="DUF4395" evidence="2">
    <location>
        <begin position="18"/>
        <end position="151"/>
    </location>
</feature>
<gene>
    <name evidence="4" type="ORF">FHE65_17050</name>
    <name evidence="3" type="ORF">FHE65_25080</name>
</gene>
<evidence type="ECO:0000256" key="1">
    <source>
        <dbReference type="SAM" id="Phobius"/>
    </source>
</evidence>
<keyword evidence="1" id="KW-0472">Membrane</keyword>
<proteinExistence type="predicted"/>
<comment type="caution">
    <text evidence="3">The sequence shown here is derived from an EMBL/GenBank/DDBJ whole genome shotgun (WGS) entry which is preliminary data.</text>
</comment>
<dbReference type="AlphaFoldDB" id="A0A5C4MDF4"/>
<feature type="transmembrane region" description="Helical" evidence="1">
    <location>
        <begin position="126"/>
        <end position="149"/>
    </location>
</feature>
<protein>
    <submittedName>
        <fullName evidence="3">DUF4395 domain-containing protein</fullName>
    </submittedName>
</protein>
<dbReference type="InterPro" id="IPR025508">
    <property type="entry name" value="DUF4395"/>
</dbReference>
<dbReference type="EMBL" id="VDFR01000127">
    <property type="protein sequence ID" value="TNC37492.1"/>
    <property type="molecule type" value="Genomic_DNA"/>
</dbReference>
<name>A0A5C4MDF4_9ACTN</name>